<reference evidence="1" key="1">
    <citation type="submission" date="2022-05" db="EMBL/GenBank/DDBJ databases">
        <title>Comparative Genomics of Spacecraft Associated Microbes.</title>
        <authorList>
            <person name="Tran M.T."/>
            <person name="Wright A."/>
            <person name="Seuylemezian A."/>
            <person name="Eisen J."/>
            <person name="Coil D."/>
        </authorList>
    </citation>
    <scope>NUCLEOTIDE SEQUENCE</scope>
    <source>
        <strain evidence="1">FAIRING 10M-2.2</strain>
    </source>
</reference>
<sequence>MHYRSRERFKISTIEDIAKLAGVSKATVSRVINRHPYVRTELRERVQAIIDEKNYVPVAVAKDLRRLQTNLIGVVVPNLYHPFFSQFIQEVSNILKEDCYDVVVLQSNYAPERERDFIHYVRTKKLDGLIFATLSLPIEEIECVSTSGAIVICNEHVETELISTVQFDEKLAGYLGTKHLLEKGYKRVGFCYDTLKSRAQRKRYKGYKKALREHRLSLQQEWIFPNCYGLRDGRRVLQMMQPIKNAPDAFFTGSDEIAAGMIMEAQRIGICIPKDFGVIGFDNQEISMMMNPNITTISTSIASMAKHAIILLHKQSWREHVQQIQLPISVIERESTRREEGHVSHRPFTVS</sequence>
<dbReference type="EMBL" id="JAMBOP010000006">
    <property type="protein sequence ID" value="MCM3735548.1"/>
    <property type="molecule type" value="Genomic_DNA"/>
</dbReference>
<organism evidence="1 2">
    <name type="scientific">Bacillus cytotoxicus</name>
    <dbReference type="NCBI Taxonomy" id="580165"/>
    <lineage>
        <taxon>Bacteria</taxon>
        <taxon>Bacillati</taxon>
        <taxon>Bacillota</taxon>
        <taxon>Bacilli</taxon>
        <taxon>Bacillales</taxon>
        <taxon>Bacillaceae</taxon>
        <taxon>Bacillus</taxon>
        <taxon>Bacillus cereus group</taxon>
    </lineage>
</organism>
<keyword evidence="2" id="KW-1185">Reference proteome</keyword>
<accession>A0ACC6A5C6</accession>
<evidence type="ECO:0000313" key="1">
    <source>
        <dbReference type="EMBL" id="MCM3735548.1"/>
    </source>
</evidence>
<proteinExistence type="predicted"/>
<gene>
    <name evidence="1" type="ORF">M3215_06875</name>
</gene>
<dbReference type="Proteomes" id="UP001202289">
    <property type="component" value="Unassembled WGS sequence"/>
</dbReference>
<comment type="caution">
    <text evidence="1">The sequence shown here is derived from an EMBL/GenBank/DDBJ whole genome shotgun (WGS) entry which is preliminary data.</text>
</comment>
<evidence type="ECO:0000313" key="2">
    <source>
        <dbReference type="Proteomes" id="UP001202289"/>
    </source>
</evidence>
<name>A0ACC6A5C6_9BACI</name>
<protein>
    <submittedName>
        <fullName evidence="1">LacI family transcriptional regulator</fullName>
    </submittedName>
</protein>